<dbReference type="AlphaFoldDB" id="A0A0L6UV49"/>
<reference evidence="1 2" key="1">
    <citation type="submission" date="2015-08" db="EMBL/GenBank/DDBJ databases">
        <title>Next Generation Sequencing and Analysis of the Genome of Puccinia sorghi L Schw, the Causal Agent of Maize Common Rust.</title>
        <authorList>
            <person name="Rochi L."/>
            <person name="Burguener G."/>
            <person name="Darino M."/>
            <person name="Turjanski A."/>
            <person name="Kreff E."/>
            <person name="Dieguez M.J."/>
            <person name="Sacco F."/>
        </authorList>
    </citation>
    <scope>NUCLEOTIDE SEQUENCE [LARGE SCALE GENOMIC DNA]</scope>
    <source>
        <strain evidence="1 2">RO10H11247</strain>
    </source>
</reference>
<organism evidence="1 2">
    <name type="scientific">Puccinia sorghi</name>
    <dbReference type="NCBI Taxonomy" id="27349"/>
    <lineage>
        <taxon>Eukaryota</taxon>
        <taxon>Fungi</taxon>
        <taxon>Dikarya</taxon>
        <taxon>Basidiomycota</taxon>
        <taxon>Pucciniomycotina</taxon>
        <taxon>Pucciniomycetes</taxon>
        <taxon>Pucciniales</taxon>
        <taxon>Pucciniaceae</taxon>
        <taxon>Puccinia</taxon>
    </lineage>
</organism>
<accession>A0A0L6UV49</accession>
<evidence type="ECO:0000313" key="2">
    <source>
        <dbReference type="Proteomes" id="UP000037035"/>
    </source>
</evidence>
<gene>
    <name evidence="1" type="ORF">VP01_3597g2</name>
</gene>
<protein>
    <submittedName>
        <fullName evidence="1">Uncharacterized protein</fullName>
    </submittedName>
</protein>
<keyword evidence="2" id="KW-1185">Reference proteome</keyword>
<dbReference type="EMBL" id="LAVV01008609">
    <property type="protein sequence ID" value="KNZ52393.1"/>
    <property type="molecule type" value="Genomic_DNA"/>
</dbReference>
<evidence type="ECO:0000313" key="1">
    <source>
        <dbReference type="EMBL" id="KNZ52393.1"/>
    </source>
</evidence>
<feature type="non-terminal residue" evidence="1">
    <location>
        <position position="1"/>
    </location>
</feature>
<sequence>PFGQLGSSTPSKHTITHHPWFDVIGDVKINISRDDMASINDALEDLGFVEYGTAQ</sequence>
<dbReference type="Proteomes" id="UP000037035">
    <property type="component" value="Unassembled WGS sequence"/>
</dbReference>
<proteinExistence type="predicted"/>
<name>A0A0L6UV49_9BASI</name>
<dbReference type="VEuPathDB" id="FungiDB:VP01_3597g2"/>
<comment type="caution">
    <text evidence="1">The sequence shown here is derived from an EMBL/GenBank/DDBJ whole genome shotgun (WGS) entry which is preliminary data.</text>
</comment>